<dbReference type="Proteomes" id="UP000593836">
    <property type="component" value="Chromosome"/>
</dbReference>
<proteinExistence type="predicted"/>
<evidence type="ECO:0000313" key="2">
    <source>
        <dbReference type="EMBL" id="QOY53720.1"/>
    </source>
</evidence>
<protein>
    <submittedName>
        <fullName evidence="2">Uncharacterized protein</fullName>
    </submittedName>
</protein>
<evidence type="ECO:0000256" key="1">
    <source>
        <dbReference type="SAM" id="Phobius"/>
    </source>
</evidence>
<dbReference type="KEGG" id="smas:HUE87_07350"/>
<gene>
    <name evidence="2" type="ORF">HUE87_07350</name>
</gene>
<keyword evidence="1" id="KW-1133">Transmembrane helix</keyword>
<dbReference type="EMBL" id="CP054493">
    <property type="protein sequence ID" value="QOY53720.1"/>
    <property type="molecule type" value="Genomic_DNA"/>
</dbReference>
<reference evidence="2 3" key="1">
    <citation type="submission" date="2020-05" db="EMBL/GenBank/DDBJ databases">
        <title>Sulfurimonas marisnigri, sp. nov., and Sulfurimonas baltica, sp. nov., manganese oxide reducing chemolithoautotrophs of the class Epsilonproteobacteria isolated from the pelagic redoxclines of the Black and Baltic Seas and emended description of the genus Sulfurimonas.</title>
        <authorList>
            <person name="Henkel J.V."/>
            <person name="Laudan C."/>
            <person name="Werner J."/>
            <person name="Neu T."/>
            <person name="Plewe S."/>
            <person name="Sproer C."/>
            <person name="Bunk B."/>
            <person name="Schulz-Vogt H.N."/>
        </authorList>
    </citation>
    <scope>NUCLEOTIDE SEQUENCE [LARGE SCALE GENOMIC DNA]</scope>
    <source>
        <strain evidence="2 3">SoZ1</strain>
    </source>
</reference>
<organism evidence="2 3">
    <name type="scientific">Candidatus Sulfurimonas marisnigri</name>
    <dbReference type="NCBI Taxonomy" id="2740405"/>
    <lineage>
        <taxon>Bacteria</taxon>
        <taxon>Pseudomonadati</taxon>
        <taxon>Campylobacterota</taxon>
        <taxon>Epsilonproteobacteria</taxon>
        <taxon>Campylobacterales</taxon>
        <taxon>Sulfurimonadaceae</taxon>
        <taxon>Sulfurimonas</taxon>
    </lineage>
</organism>
<keyword evidence="1" id="KW-0812">Transmembrane</keyword>
<accession>A0A7S7LYN9</accession>
<dbReference type="RefSeq" id="WP_194365555.1">
    <property type="nucleotide sequence ID" value="NZ_CP054493.1"/>
</dbReference>
<dbReference type="AlphaFoldDB" id="A0A7S7LYN9"/>
<feature type="transmembrane region" description="Helical" evidence="1">
    <location>
        <begin position="6"/>
        <end position="26"/>
    </location>
</feature>
<keyword evidence="3" id="KW-1185">Reference proteome</keyword>
<keyword evidence="1" id="KW-0472">Membrane</keyword>
<name>A0A7S7LYN9_9BACT</name>
<evidence type="ECO:0000313" key="3">
    <source>
        <dbReference type="Proteomes" id="UP000593836"/>
    </source>
</evidence>
<sequence length="56" mass="6253">MPLSDLGSWASIVGLIFSFIAGFGICKITTKNNNQKNKFWSFFTFGDTKQDNNSSQ</sequence>